<dbReference type="InterPro" id="IPR023997">
    <property type="entry name" value="TonB-dep_OMP_SusC/RagA_CS"/>
</dbReference>
<evidence type="ECO:0000256" key="6">
    <source>
        <dbReference type="ARBA" id="ARBA00023237"/>
    </source>
</evidence>
<dbReference type="InterPro" id="IPR008969">
    <property type="entry name" value="CarboxyPept-like_regulatory"/>
</dbReference>
<dbReference type="AlphaFoldDB" id="A0A6G1ZB50"/>
<dbReference type="PROSITE" id="PS52016">
    <property type="entry name" value="TONB_DEPENDENT_REC_3"/>
    <property type="match status" value="1"/>
</dbReference>
<keyword evidence="4 7" id="KW-0812">Transmembrane</keyword>
<feature type="transmembrane region" description="Helical" evidence="8">
    <location>
        <begin position="12"/>
        <end position="33"/>
    </location>
</feature>
<keyword evidence="8" id="KW-1133">Transmembrane helix</keyword>
<dbReference type="InterPro" id="IPR012910">
    <property type="entry name" value="Plug_dom"/>
</dbReference>
<evidence type="ECO:0000259" key="9">
    <source>
        <dbReference type="Pfam" id="PF07715"/>
    </source>
</evidence>
<name>A0A6G1ZB50_9BACT</name>
<keyword evidence="5 7" id="KW-0472">Membrane</keyword>
<organism evidence="10">
    <name type="scientific">Parabacteroides goldsteinii</name>
    <dbReference type="NCBI Taxonomy" id="328812"/>
    <lineage>
        <taxon>Bacteria</taxon>
        <taxon>Pseudomonadati</taxon>
        <taxon>Bacteroidota</taxon>
        <taxon>Bacteroidia</taxon>
        <taxon>Bacteroidales</taxon>
        <taxon>Tannerellaceae</taxon>
        <taxon>Parabacteroides</taxon>
    </lineage>
</organism>
<evidence type="ECO:0000256" key="8">
    <source>
        <dbReference type="SAM" id="Phobius"/>
    </source>
</evidence>
<evidence type="ECO:0000256" key="1">
    <source>
        <dbReference type="ARBA" id="ARBA00004571"/>
    </source>
</evidence>
<keyword evidence="6 7" id="KW-0998">Cell outer membrane</keyword>
<dbReference type="InterPro" id="IPR037066">
    <property type="entry name" value="Plug_dom_sf"/>
</dbReference>
<feature type="domain" description="TonB-dependent receptor plug" evidence="9">
    <location>
        <begin position="126"/>
        <end position="230"/>
    </location>
</feature>
<keyword evidence="2 7" id="KW-0813">Transport</keyword>
<dbReference type="Gene3D" id="2.60.40.1120">
    <property type="entry name" value="Carboxypeptidase-like, regulatory domain"/>
    <property type="match status" value="1"/>
</dbReference>
<sequence length="1024" mass="113140">MKNDLNKSIIHIINKTIAGVLMMSLCIVCGYAQTMKSVTGTVESQTGEPLTGVNVSVDGTTNGTITDIDGVFTLNVEKGVTLKVSYIGFVTRLVKVGDETKLKIILTEDSQALEEVVVIGYGTQKKVDLTGSVGVVNMEAAKKLPNTDAASMLQGQVPGVSVQTSSQPGSTANVRIRGIGSFNNVGPLYVIDGLIVSGIGNINPNEIESMQVLKDASAAAIYGARGANGVILITTKRGKAGKPSLDVTANVSVAQMSNKIDMMDAAGYMKYNELGYINAQIPWPVIANGGGAGMTLPDTDWQKAVYQTGITQDYNLMYTQGSENMHTSIGGGFLDQKGVVDGPTYQRASVRFNSDATYGALTIGENFTFYHTDAVPLQGGSFLNALQTPSVIAVYDEANVGGFGHGSAMFPTYITNPVGIQKATVGKNRADRVLGNVYADLKFLKYFTYHFNMGLDATWAHNKSLSHYWSIRLNDDTSHENLLSESNSSNSTFLLENTLTYNQEIGKHNITAMAGMSSEVVTWHNLSASIYDQQYDSLAEITLGTTMNSMKGSEEQRRMLSYFLRLDYNYDHRYLAQVNFRTDGCSKFGLDNRRGYFPSFSLGWHLSNEAFWQDSDISNVFNSLKLRGSWGKIGDMQSLGNYSYLPGISSYQPLIGISNMWNWYGPDNENVVTGALVTQRVNQNLKWETKTSVNIGVDFDLLNSRLFGSFEWFNSTTSDLLYNINTAWATGTNALWTNYGKIRNKGIEFNLGWRDHVDDVSYSVSANISTVRNKVLRLGDADFYDSSYSRTEVGRSIGDFYLIQTDGIFQSKDEVYAHTTTLEDGTVKIVQATAQPGDVRYVDVDGNGSINDDDRVYCGSPLPKFEAGLNATVEYKGFDFNMLWTSRYGNKIYNSVRQGTLASFVNNMPSDYFPWTWDNPSNENPRMYANASDNTKGNTTRFLENGSFLKLKNLQLGYSLPETLSRKFFVQRLRVYVSAQNLWTITKYKGYDPELICTNVFAQGYDSGQYPNARQYTFGLQVSF</sequence>
<evidence type="ECO:0000313" key="10">
    <source>
        <dbReference type="EMBL" id="MRY11008.1"/>
    </source>
</evidence>
<accession>A0A6G1ZB50</accession>
<dbReference type="NCBIfam" id="TIGR04056">
    <property type="entry name" value="OMP_RagA_SusC"/>
    <property type="match status" value="1"/>
</dbReference>
<dbReference type="SUPFAM" id="SSF49464">
    <property type="entry name" value="Carboxypeptidase regulatory domain-like"/>
    <property type="match status" value="1"/>
</dbReference>
<dbReference type="Gene3D" id="2.170.130.10">
    <property type="entry name" value="TonB-dependent receptor, plug domain"/>
    <property type="match status" value="1"/>
</dbReference>
<dbReference type="Pfam" id="PF07715">
    <property type="entry name" value="Plug"/>
    <property type="match status" value="1"/>
</dbReference>
<dbReference type="NCBIfam" id="TIGR04057">
    <property type="entry name" value="SusC_RagA_signa"/>
    <property type="match status" value="1"/>
</dbReference>
<dbReference type="InterPro" id="IPR036942">
    <property type="entry name" value="Beta-barrel_TonB_sf"/>
</dbReference>
<evidence type="ECO:0000256" key="2">
    <source>
        <dbReference type="ARBA" id="ARBA00022448"/>
    </source>
</evidence>
<dbReference type="InterPro" id="IPR039426">
    <property type="entry name" value="TonB-dep_rcpt-like"/>
</dbReference>
<comment type="similarity">
    <text evidence="7">Belongs to the TonB-dependent receptor family.</text>
</comment>
<protein>
    <submittedName>
        <fullName evidence="10">SusC/RagA family TonB-linked outer membrane protein</fullName>
    </submittedName>
</protein>
<dbReference type="GO" id="GO:0009279">
    <property type="term" value="C:cell outer membrane"/>
    <property type="evidence" value="ECO:0007669"/>
    <property type="project" value="UniProtKB-SubCell"/>
</dbReference>
<dbReference type="SUPFAM" id="SSF56935">
    <property type="entry name" value="Porins"/>
    <property type="match status" value="1"/>
</dbReference>
<evidence type="ECO:0000256" key="7">
    <source>
        <dbReference type="PROSITE-ProRule" id="PRU01360"/>
    </source>
</evidence>
<dbReference type="Gene3D" id="2.40.170.20">
    <property type="entry name" value="TonB-dependent receptor, beta-barrel domain"/>
    <property type="match status" value="1"/>
</dbReference>
<dbReference type="Pfam" id="PF13715">
    <property type="entry name" value="CarbopepD_reg_2"/>
    <property type="match status" value="1"/>
</dbReference>
<gene>
    <name evidence="10" type="ORF">GKE01_05920</name>
</gene>
<evidence type="ECO:0000256" key="5">
    <source>
        <dbReference type="ARBA" id="ARBA00023136"/>
    </source>
</evidence>
<reference evidence="10" key="1">
    <citation type="journal article" date="2019" name="Nat. Med.">
        <title>A library of human gut bacterial isolates paired with longitudinal multiomics data enables mechanistic microbiome research.</title>
        <authorList>
            <person name="Poyet M."/>
            <person name="Groussin M."/>
            <person name="Gibbons S.M."/>
            <person name="Avila-Pacheco J."/>
            <person name="Jiang X."/>
            <person name="Kearney S.M."/>
            <person name="Perrotta A.R."/>
            <person name="Berdy B."/>
            <person name="Zhao S."/>
            <person name="Lieberman T.D."/>
            <person name="Swanson P.K."/>
            <person name="Smith M."/>
            <person name="Roesemann S."/>
            <person name="Alexander J.E."/>
            <person name="Rich S.A."/>
            <person name="Livny J."/>
            <person name="Vlamakis H."/>
            <person name="Clish C."/>
            <person name="Bullock K."/>
            <person name="Deik A."/>
            <person name="Scott J."/>
            <person name="Pierce K.A."/>
            <person name="Xavier R.J."/>
            <person name="Alm E.J."/>
        </authorList>
    </citation>
    <scope>NUCLEOTIDE SEQUENCE</scope>
    <source>
        <strain evidence="10">BIOML-A4</strain>
    </source>
</reference>
<evidence type="ECO:0000256" key="4">
    <source>
        <dbReference type="ARBA" id="ARBA00022692"/>
    </source>
</evidence>
<dbReference type="InterPro" id="IPR023996">
    <property type="entry name" value="TonB-dep_OMP_SusC/RagA"/>
</dbReference>
<comment type="caution">
    <text evidence="10">The sequence shown here is derived from an EMBL/GenBank/DDBJ whole genome shotgun (WGS) entry which is preliminary data.</text>
</comment>
<proteinExistence type="inferred from homology"/>
<evidence type="ECO:0000256" key="3">
    <source>
        <dbReference type="ARBA" id="ARBA00022452"/>
    </source>
</evidence>
<keyword evidence="3 7" id="KW-1134">Transmembrane beta strand</keyword>
<dbReference type="RefSeq" id="WP_010800241.1">
    <property type="nucleotide sequence ID" value="NZ_CAJSYT010000012.1"/>
</dbReference>
<comment type="subcellular location">
    <subcellularLocation>
        <location evidence="1 7">Cell outer membrane</location>
        <topology evidence="1 7">Multi-pass membrane protein</topology>
    </subcellularLocation>
</comment>
<dbReference type="EMBL" id="WKLP01000006">
    <property type="protein sequence ID" value="MRY11008.1"/>
    <property type="molecule type" value="Genomic_DNA"/>
</dbReference>